<evidence type="ECO:0000313" key="3">
    <source>
        <dbReference type="Proteomes" id="UP001138672"/>
    </source>
</evidence>
<gene>
    <name evidence="1" type="ORF">J2Z56_000526</name>
    <name evidence="2" type="ORF">J2Z57_001576</name>
</gene>
<sequence length="75" mass="8786">MNKNKIFKKFVSHELIKDKYQLEERDIPNNVTRALVSEIPIIKTIAILVDELENNQGINDITLYNKISIYLNKNI</sequence>
<dbReference type="OrthoDB" id="1446613at2"/>
<evidence type="ECO:0000313" key="1">
    <source>
        <dbReference type="EMBL" id="MBP1838630.1"/>
    </source>
</evidence>
<reference evidence="1" key="1">
    <citation type="submission" date="2021-03" db="EMBL/GenBank/DDBJ databases">
        <title>Genomic Encyclopedia of Type Strains, Phase IV (KMG-IV): sequencing the most valuable type-strain genomes for metagenomic binning, comparative biology and taxonomic classification.</title>
        <authorList>
            <person name="Goeker M."/>
        </authorList>
    </citation>
    <scope>NUCLEOTIDE SEQUENCE</scope>
    <source>
        <strain evidence="1">DSM 15523</strain>
        <strain evidence="2 4">DSM 16476</strain>
    </source>
</reference>
<comment type="caution">
    <text evidence="1">The sequence shown here is derived from an EMBL/GenBank/DDBJ whole genome shotgun (WGS) entry which is preliminary data.</text>
</comment>
<name>A0A9X0YHY9_9FLAO</name>
<dbReference type="AlphaFoldDB" id="A0A9X0YHY9"/>
<dbReference type="Proteomes" id="UP001138672">
    <property type="component" value="Unassembled WGS sequence"/>
</dbReference>
<evidence type="ECO:0000313" key="4">
    <source>
        <dbReference type="Proteomes" id="UP001231587"/>
    </source>
</evidence>
<dbReference type="EMBL" id="JAGGJQ010000001">
    <property type="protein sequence ID" value="MBP1838630.1"/>
    <property type="molecule type" value="Genomic_DNA"/>
</dbReference>
<protein>
    <submittedName>
        <fullName evidence="1">Uncharacterized protein</fullName>
    </submittedName>
</protein>
<accession>A0A9X0YHY9</accession>
<dbReference type="RefSeq" id="WP_057781555.1">
    <property type="nucleotide sequence ID" value="NZ_JAGGJQ010000001.1"/>
</dbReference>
<proteinExistence type="predicted"/>
<evidence type="ECO:0000313" key="2">
    <source>
        <dbReference type="EMBL" id="MDQ0335130.1"/>
    </source>
</evidence>
<dbReference type="Proteomes" id="UP001231587">
    <property type="component" value="Unassembled WGS sequence"/>
</dbReference>
<organism evidence="1 3">
    <name type="scientific">Formosa algae</name>
    <dbReference type="NCBI Taxonomy" id="225843"/>
    <lineage>
        <taxon>Bacteria</taxon>
        <taxon>Pseudomonadati</taxon>
        <taxon>Bacteroidota</taxon>
        <taxon>Flavobacteriia</taxon>
        <taxon>Flavobacteriales</taxon>
        <taxon>Flavobacteriaceae</taxon>
        <taxon>Formosa</taxon>
    </lineage>
</organism>
<dbReference type="EMBL" id="JAUSUU010000004">
    <property type="protein sequence ID" value="MDQ0335130.1"/>
    <property type="molecule type" value="Genomic_DNA"/>
</dbReference>
<keyword evidence="4" id="KW-1185">Reference proteome</keyword>